<sequence>MEQCLLFILYGLPLMGLLVTKLNWGGFKVFDILSLSCLMLFPKAFVQGLYSLSRVNAVLFLAFAISLLLGSLASEFPKDSTLALLQVMPAFVYCRFVVLACAENPAFYPRILRALRFSSVVLLFFIAFQTIGGLSFTFYPVLNLNTFDPQNNTIRYPGFFHDSQANGQFLAMTGFLFLRAGRGEVKTAKRLLYLGLFLACSGGILLSGSRSALGGMLAGLMVLFLCSSWRLQVYTIAFALVAGSLFALASPGIPILNRTANIDEDYKYRQSIWFEAIDISLNNPLLGIGIGNFQAYTTIHKQELYTEIDDEFVYFDQPENGYLKVLVETGFIGFILFLSLVLTPVVKVLYANIRGRQDFSIVFILAAITSWLLAFNTVYSLSESRITLIVVTLLALLIVHPPKSTLSDGQAA</sequence>
<dbReference type="InterPro" id="IPR007016">
    <property type="entry name" value="O-antigen_ligase-rel_domated"/>
</dbReference>
<feature type="transmembrane region" description="Helical" evidence="5">
    <location>
        <begin position="359"/>
        <end position="379"/>
    </location>
</feature>
<accession>A0ABX2Q5H9</accession>
<protein>
    <submittedName>
        <fullName evidence="7">O-antigen ligase family protein</fullName>
    </submittedName>
</protein>
<dbReference type="Pfam" id="PF04932">
    <property type="entry name" value="Wzy_C"/>
    <property type="match status" value="1"/>
</dbReference>
<feature type="transmembrane region" description="Helical" evidence="5">
    <location>
        <begin position="159"/>
        <end position="178"/>
    </location>
</feature>
<gene>
    <name evidence="7" type="ORF">HW556_14595</name>
</gene>
<keyword evidence="2 5" id="KW-0812">Transmembrane</keyword>
<keyword evidence="7" id="KW-0436">Ligase</keyword>
<dbReference type="RefSeq" id="WP_176900830.1">
    <property type="nucleotide sequence ID" value="NZ_JABKAV010000056.1"/>
</dbReference>
<dbReference type="InterPro" id="IPR051533">
    <property type="entry name" value="WaaL-like"/>
</dbReference>
<reference evidence="7 8" key="1">
    <citation type="submission" date="2020-05" db="EMBL/GenBank/DDBJ databases">
        <title>Hymenobacter terrestris sp. nov. and Hymenobacter lapidiphilus sp. nov., isolated from regoliths in Antarctica.</title>
        <authorList>
            <person name="Sedlacek I."/>
            <person name="Pantucek R."/>
            <person name="Zeman M."/>
            <person name="Holochova P."/>
            <person name="Kralova S."/>
            <person name="Stankova E."/>
            <person name="Sedo O."/>
            <person name="Micenkova L."/>
            <person name="Svec P."/>
            <person name="Gupta V."/>
            <person name="Sood U."/>
            <person name="Korpole U.S."/>
            <person name="Lal R."/>
        </authorList>
    </citation>
    <scope>NUCLEOTIDE SEQUENCE [LARGE SCALE GENOMIC DNA]</scope>
    <source>
        <strain evidence="7 8">P5252</strain>
    </source>
</reference>
<dbReference type="PANTHER" id="PTHR37422">
    <property type="entry name" value="TEICHURONIC ACID BIOSYNTHESIS PROTEIN TUAE"/>
    <property type="match status" value="1"/>
</dbReference>
<feature type="transmembrane region" description="Helical" evidence="5">
    <location>
        <begin position="82"/>
        <end position="102"/>
    </location>
</feature>
<name>A0ABX2Q5H9_9BACT</name>
<comment type="subcellular location">
    <subcellularLocation>
        <location evidence="1">Membrane</location>
        <topology evidence="1">Multi-pass membrane protein</topology>
    </subcellularLocation>
</comment>
<dbReference type="Proteomes" id="UP000626554">
    <property type="component" value="Unassembled WGS sequence"/>
</dbReference>
<evidence type="ECO:0000256" key="3">
    <source>
        <dbReference type="ARBA" id="ARBA00022989"/>
    </source>
</evidence>
<organism evidence="7 8">
    <name type="scientific">Hymenobacter terrestris</name>
    <dbReference type="NCBI Taxonomy" id="2748310"/>
    <lineage>
        <taxon>Bacteria</taxon>
        <taxon>Pseudomonadati</taxon>
        <taxon>Bacteroidota</taxon>
        <taxon>Cytophagia</taxon>
        <taxon>Cytophagales</taxon>
        <taxon>Hymenobacteraceae</taxon>
        <taxon>Hymenobacter</taxon>
    </lineage>
</organism>
<comment type="caution">
    <text evidence="7">The sequence shown here is derived from an EMBL/GenBank/DDBJ whole genome shotgun (WGS) entry which is preliminary data.</text>
</comment>
<proteinExistence type="predicted"/>
<keyword evidence="3 5" id="KW-1133">Transmembrane helix</keyword>
<dbReference type="PANTHER" id="PTHR37422:SF17">
    <property type="entry name" value="O-ANTIGEN LIGASE"/>
    <property type="match status" value="1"/>
</dbReference>
<feature type="domain" description="O-antigen ligase-related" evidence="6">
    <location>
        <begin position="196"/>
        <end position="338"/>
    </location>
</feature>
<evidence type="ECO:0000256" key="4">
    <source>
        <dbReference type="ARBA" id="ARBA00023136"/>
    </source>
</evidence>
<evidence type="ECO:0000256" key="1">
    <source>
        <dbReference type="ARBA" id="ARBA00004141"/>
    </source>
</evidence>
<evidence type="ECO:0000313" key="8">
    <source>
        <dbReference type="Proteomes" id="UP000626554"/>
    </source>
</evidence>
<feature type="transmembrane region" description="Helical" evidence="5">
    <location>
        <begin position="57"/>
        <end position="76"/>
    </location>
</feature>
<evidence type="ECO:0000259" key="6">
    <source>
        <dbReference type="Pfam" id="PF04932"/>
    </source>
</evidence>
<feature type="transmembrane region" description="Helical" evidence="5">
    <location>
        <begin position="190"/>
        <end position="206"/>
    </location>
</feature>
<feature type="transmembrane region" description="Helical" evidence="5">
    <location>
        <begin position="331"/>
        <end position="350"/>
    </location>
</feature>
<evidence type="ECO:0000313" key="7">
    <source>
        <dbReference type="EMBL" id="NVO86113.1"/>
    </source>
</evidence>
<evidence type="ECO:0000256" key="2">
    <source>
        <dbReference type="ARBA" id="ARBA00022692"/>
    </source>
</evidence>
<dbReference type="GO" id="GO:0016874">
    <property type="term" value="F:ligase activity"/>
    <property type="evidence" value="ECO:0007669"/>
    <property type="project" value="UniProtKB-KW"/>
</dbReference>
<dbReference type="EMBL" id="JABKAV010000056">
    <property type="protein sequence ID" value="NVO86113.1"/>
    <property type="molecule type" value="Genomic_DNA"/>
</dbReference>
<keyword evidence="4 5" id="KW-0472">Membrane</keyword>
<feature type="transmembrane region" description="Helical" evidence="5">
    <location>
        <begin position="236"/>
        <end position="256"/>
    </location>
</feature>
<keyword evidence="8" id="KW-1185">Reference proteome</keyword>
<feature type="transmembrane region" description="Helical" evidence="5">
    <location>
        <begin position="114"/>
        <end position="139"/>
    </location>
</feature>
<evidence type="ECO:0000256" key="5">
    <source>
        <dbReference type="SAM" id="Phobius"/>
    </source>
</evidence>
<feature type="transmembrane region" description="Helical" evidence="5">
    <location>
        <begin position="212"/>
        <end position="229"/>
    </location>
</feature>